<feature type="domain" description="Sialate O-acetylesterase" evidence="2">
    <location>
        <begin position="396"/>
        <end position="501"/>
    </location>
</feature>
<reference evidence="4" key="1">
    <citation type="journal article" date="2019" name="Int. J. Syst. Evol. Microbiol.">
        <title>The Global Catalogue of Microorganisms (GCM) 10K type strain sequencing project: providing services to taxonomists for standard genome sequencing and annotation.</title>
        <authorList>
            <consortium name="The Broad Institute Genomics Platform"/>
            <consortium name="The Broad Institute Genome Sequencing Center for Infectious Disease"/>
            <person name="Wu L."/>
            <person name="Ma J."/>
        </authorList>
    </citation>
    <scope>NUCLEOTIDE SEQUENCE [LARGE SCALE GENOMIC DNA]</scope>
    <source>
        <strain evidence="4">JCM 31920</strain>
    </source>
</reference>
<evidence type="ECO:0000313" key="3">
    <source>
        <dbReference type="EMBL" id="GAA4438108.1"/>
    </source>
</evidence>
<dbReference type="Proteomes" id="UP001501508">
    <property type="component" value="Unassembled WGS sequence"/>
</dbReference>
<feature type="domain" description="Sialate O-acetylesterase" evidence="2">
    <location>
        <begin position="78"/>
        <end position="180"/>
    </location>
</feature>
<dbReference type="Gene3D" id="3.40.50.1110">
    <property type="entry name" value="SGNH hydrolase"/>
    <property type="match status" value="2"/>
</dbReference>
<protein>
    <submittedName>
        <fullName evidence="3">Sialate O-acetylesterase</fullName>
    </submittedName>
</protein>
<dbReference type="Gene3D" id="2.60.120.260">
    <property type="entry name" value="Galactose-binding domain-like"/>
    <property type="match status" value="1"/>
</dbReference>
<evidence type="ECO:0000313" key="4">
    <source>
        <dbReference type="Proteomes" id="UP001501508"/>
    </source>
</evidence>
<accession>A0ABP8LVL5</accession>
<dbReference type="SUPFAM" id="SSF52266">
    <property type="entry name" value="SGNH hydrolase"/>
    <property type="match status" value="1"/>
</dbReference>
<dbReference type="InterPro" id="IPR005181">
    <property type="entry name" value="SASA"/>
</dbReference>
<gene>
    <name evidence="3" type="ORF">GCM10023091_18260</name>
</gene>
<sequence length="626" mass="69148">MVLQRNKPIPVWGWADPGEKVSVSLVKTGANEKSLTVKADKDGKWRIDLPAKEAGGPYDLVVKGKRNSLTVGDVFIGEVWICSGQSNMAWTVNAVTNAEQEKQSADFPMIRHITIPRVISLKEEEDIKETPWVVAGPATVGDFSAVGFFFARELFKDLEVPIGLVNTSWGGTQIESWISREGVDSFDEFAGITAKLPASVEELNERRKKLLLDKISAEQGALPDASEARRFSEAAFDDSGWKSLTLPVVFDLQLLPYFDGTIWVRKTIDVPAFESNGPALLSLGVMADADETYINGVKIGETPLKNKMPRFYHIPANVLKSGKNTIAIRIRDTEGSGGFSGRADQMLLVQGQTQVALDGDWKYRVAEVIDNKQFTGPNHAATLLFNSMVAPLVPYALQGVIWYQGESNAGRAVQYRKSFPLMISDWRRKWKEEFPFLFVQLASFKAAGGNSETGSTWAELREAQTQTLALPKTGMAVINDIGERDDIHPRNKQDVGKRLALNAFKVAYGKDVLFSGPTFREMKKEGNAISVAFDHTGKGLVAGTDKYGYLKGFEVAGEDQKFHWAKAEISGDKVVVWADNVPNPVAVRYGWADDNLEANLFNAEGLPAQPFRTDDWKAVTAENKFK</sequence>
<dbReference type="Gene3D" id="2.60.40.10">
    <property type="entry name" value="Immunoglobulins"/>
    <property type="match status" value="1"/>
</dbReference>
<dbReference type="SUPFAM" id="SSF49785">
    <property type="entry name" value="Galactose-binding domain-like"/>
    <property type="match status" value="1"/>
</dbReference>
<dbReference type="Pfam" id="PF03629">
    <property type="entry name" value="SASA"/>
    <property type="match status" value="2"/>
</dbReference>
<dbReference type="EMBL" id="BAABEY010000018">
    <property type="protein sequence ID" value="GAA4438108.1"/>
    <property type="molecule type" value="Genomic_DNA"/>
</dbReference>
<keyword evidence="1" id="KW-0378">Hydrolase</keyword>
<comment type="caution">
    <text evidence="3">The sequence shown here is derived from an EMBL/GenBank/DDBJ whole genome shotgun (WGS) entry which is preliminary data.</text>
</comment>
<evidence type="ECO:0000256" key="1">
    <source>
        <dbReference type="ARBA" id="ARBA00022801"/>
    </source>
</evidence>
<evidence type="ECO:0000259" key="2">
    <source>
        <dbReference type="Pfam" id="PF03629"/>
    </source>
</evidence>
<proteinExistence type="predicted"/>
<keyword evidence="4" id="KW-1185">Reference proteome</keyword>
<dbReference type="InterPro" id="IPR036514">
    <property type="entry name" value="SGNH_hydro_sf"/>
</dbReference>
<dbReference type="InterPro" id="IPR013783">
    <property type="entry name" value="Ig-like_fold"/>
</dbReference>
<name>A0ABP8LVL5_9BACT</name>
<dbReference type="InterPro" id="IPR008979">
    <property type="entry name" value="Galactose-bd-like_sf"/>
</dbReference>
<dbReference type="PANTHER" id="PTHR22901">
    <property type="entry name" value="SIALATE O-ACETYLESTERASE"/>
    <property type="match status" value="1"/>
</dbReference>
<dbReference type="PANTHER" id="PTHR22901:SF0">
    <property type="entry name" value="SIALATE O-ACETYLESTERASE"/>
    <property type="match status" value="1"/>
</dbReference>
<organism evidence="3 4">
    <name type="scientific">Ravibacter arvi</name>
    <dbReference type="NCBI Taxonomy" id="2051041"/>
    <lineage>
        <taxon>Bacteria</taxon>
        <taxon>Pseudomonadati</taxon>
        <taxon>Bacteroidota</taxon>
        <taxon>Cytophagia</taxon>
        <taxon>Cytophagales</taxon>
        <taxon>Spirosomataceae</taxon>
        <taxon>Ravibacter</taxon>
    </lineage>
</organism>
<dbReference type="InterPro" id="IPR039329">
    <property type="entry name" value="SIAE"/>
</dbReference>